<accession>A0ABM3HBZ0</accession>
<feature type="domain" description="Integrase zinc-binding" evidence="1">
    <location>
        <begin position="88"/>
        <end position="144"/>
    </location>
</feature>
<keyword evidence="2" id="KW-1185">Reference proteome</keyword>
<reference evidence="2" key="1">
    <citation type="submission" date="2025-05" db="UniProtKB">
        <authorList>
            <consortium name="RefSeq"/>
        </authorList>
    </citation>
    <scope>NUCLEOTIDE SEQUENCE [LARGE SCALE GENOMIC DNA]</scope>
</reference>
<dbReference type="InterPro" id="IPR041588">
    <property type="entry name" value="Integrase_H2C2"/>
</dbReference>
<dbReference type="InterPro" id="IPR012337">
    <property type="entry name" value="RNaseH-like_sf"/>
</dbReference>
<proteinExistence type="predicted"/>
<dbReference type="RefSeq" id="XP_048134122.1">
    <property type="nucleotide sequence ID" value="XM_048278165.1"/>
</dbReference>
<dbReference type="PANTHER" id="PTHR35046:SF26">
    <property type="entry name" value="RNA-DIRECTED DNA POLYMERASE"/>
    <property type="match status" value="1"/>
</dbReference>
<organism evidence="2 3">
    <name type="scientific">Rhodamnia argentea</name>
    <dbReference type="NCBI Taxonomy" id="178133"/>
    <lineage>
        <taxon>Eukaryota</taxon>
        <taxon>Viridiplantae</taxon>
        <taxon>Streptophyta</taxon>
        <taxon>Embryophyta</taxon>
        <taxon>Tracheophyta</taxon>
        <taxon>Spermatophyta</taxon>
        <taxon>Magnoliopsida</taxon>
        <taxon>eudicotyledons</taxon>
        <taxon>Gunneridae</taxon>
        <taxon>Pentapetalae</taxon>
        <taxon>rosids</taxon>
        <taxon>malvids</taxon>
        <taxon>Myrtales</taxon>
        <taxon>Myrtaceae</taxon>
        <taxon>Myrtoideae</taxon>
        <taxon>Myrteae</taxon>
        <taxon>Australasian group</taxon>
        <taxon>Rhodamnia</taxon>
    </lineage>
</organism>
<name>A0ABM3HBZ0_9MYRT</name>
<dbReference type="PANTHER" id="PTHR35046">
    <property type="entry name" value="ZINC KNUCKLE (CCHC-TYPE) FAMILY PROTEIN"/>
    <property type="match status" value="1"/>
</dbReference>
<dbReference type="GeneID" id="115743869"/>
<dbReference type="Proteomes" id="UP000827889">
    <property type="component" value="Chromosome 1"/>
</dbReference>
<evidence type="ECO:0000313" key="3">
    <source>
        <dbReference type="RefSeq" id="XP_048134122.1"/>
    </source>
</evidence>
<dbReference type="Gene3D" id="3.30.420.10">
    <property type="entry name" value="Ribonuclease H-like superfamily/Ribonuclease H"/>
    <property type="match status" value="1"/>
</dbReference>
<dbReference type="Gene3D" id="1.10.340.70">
    <property type="match status" value="1"/>
</dbReference>
<evidence type="ECO:0000313" key="2">
    <source>
        <dbReference type="Proteomes" id="UP000827889"/>
    </source>
</evidence>
<sequence>MAVLLTSQKPILDDMRKPDLEVLIHHLGTRLANLRVQPTLIERIKAKQNDDPQARKIREGVEAERREGFSIHANESPRFRGQLCVPDDSELKKEILREAHSTRFSIHPRNTKMYIDPRENFWWINMKKDVVKFVDQCLVCQQVKIEHQKPGGQLHPLEIPKCKLGLSLEDMAKRYVNEIVKLHGVPVSIVFDRDPRFVSNFWKSIQRALGTRLNFSTTFHP</sequence>
<protein>
    <submittedName>
        <fullName evidence="3">Uncharacterized protein LOC115743869</fullName>
    </submittedName>
</protein>
<dbReference type="InterPro" id="IPR036397">
    <property type="entry name" value="RNaseH_sf"/>
</dbReference>
<dbReference type="Pfam" id="PF17921">
    <property type="entry name" value="Integrase_H2C2"/>
    <property type="match status" value="1"/>
</dbReference>
<dbReference type="SUPFAM" id="SSF53098">
    <property type="entry name" value="Ribonuclease H-like"/>
    <property type="match status" value="1"/>
</dbReference>
<gene>
    <name evidence="3" type="primary">LOC115743869</name>
</gene>
<evidence type="ECO:0000259" key="1">
    <source>
        <dbReference type="Pfam" id="PF17921"/>
    </source>
</evidence>
<reference evidence="3" key="2">
    <citation type="submission" date="2025-08" db="UniProtKB">
        <authorList>
            <consortium name="RefSeq"/>
        </authorList>
    </citation>
    <scope>IDENTIFICATION</scope>
    <source>
        <tissue evidence="3">Leaf</tissue>
    </source>
</reference>